<dbReference type="GeneID" id="30178927"/>
<dbReference type="GO" id="GO:0016020">
    <property type="term" value="C:membrane"/>
    <property type="evidence" value="ECO:0007669"/>
    <property type="project" value="UniProtKB-SubCell"/>
</dbReference>
<evidence type="ECO:0000256" key="1">
    <source>
        <dbReference type="ARBA" id="ARBA00004167"/>
    </source>
</evidence>
<proteinExistence type="predicted"/>
<dbReference type="Pfam" id="PF14880">
    <property type="entry name" value="COX14"/>
    <property type="match status" value="1"/>
</dbReference>
<dbReference type="STRING" id="763406.A0A1E3NU96"/>
<dbReference type="RefSeq" id="XP_019020256.1">
    <property type="nucleotide sequence ID" value="XM_019162240.1"/>
</dbReference>
<dbReference type="InterPro" id="IPR029208">
    <property type="entry name" value="COX14"/>
</dbReference>
<feature type="transmembrane region" description="Helical" evidence="5">
    <location>
        <begin position="20"/>
        <end position="38"/>
    </location>
</feature>
<dbReference type="Proteomes" id="UP000094455">
    <property type="component" value="Unassembled WGS sequence"/>
</dbReference>
<protein>
    <submittedName>
        <fullName evidence="6">Uncharacterized protein</fullName>
    </submittedName>
</protein>
<evidence type="ECO:0000256" key="2">
    <source>
        <dbReference type="ARBA" id="ARBA00022692"/>
    </source>
</evidence>
<keyword evidence="4 5" id="KW-0472">Membrane</keyword>
<evidence type="ECO:0000256" key="3">
    <source>
        <dbReference type="ARBA" id="ARBA00022989"/>
    </source>
</evidence>
<evidence type="ECO:0000256" key="5">
    <source>
        <dbReference type="SAM" id="Phobius"/>
    </source>
</evidence>
<dbReference type="AlphaFoldDB" id="A0A1E3NU96"/>
<evidence type="ECO:0000256" key="4">
    <source>
        <dbReference type="ARBA" id="ARBA00023136"/>
    </source>
</evidence>
<feature type="non-terminal residue" evidence="6">
    <location>
        <position position="56"/>
    </location>
</feature>
<evidence type="ECO:0000313" key="7">
    <source>
        <dbReference type="Proteomes" id="UP000094455"/>
    </source>
</evidence>
<keyword evidence="3 5" id="KW-1133">Transmembrane helix</keyword>
<keyword evidence="2 5" id="KW-0812">Transmembrane</keyword>
<reference evidence="6 7" key="1">
    <citation type="journal article" date="2016" name="Proc. Natl. Acad. Sci. U.S.A.">
        <title>Comparative genomics of biotechnologically important yeasts.</title>
        <authorList>
            <person name="Riley R."/>
            <person name="Haridas S."/>
            <person name="Wolfe K.H."/>
            <person name="Lopes M.R."/>
            <person name="Hittinger C.T."/>
            <person name="Goeker M."/>
            <person name="Salamov A.A."/>
            <person name="Wisecaver J.H."/>
            <person name="Long T.M."/>
            <person name="Calvey C.H."/>
            <person name="Aerts A.L."/>
            <person name="Barry K.W."/>
            <person name="Choi C."/>
            <person name="Clum A."/>
            <person name="Coughlan A.Y."/>
            <person name="Deshpande S."/>
            <person name="Douglass A.P."/>
            <person name="Hanson S.J."/>
            <person name="Klenk H.-P."/>
            <person name="LaButti K.M."/>
            <person name="Lapidus A."/>
            <person name="Lindquist E.A."/>
            <person name="Lipzen A.M."/>
            <person name="Meier-Kolthoff J.P."/>
            <person name="Ohm R.A."/>
            <person name="Otillar R.P."/>
            <person name="Pangilinan J.L."/>
            <person name="Peng Y."/>
            <person name="Rokas A."/>
            <person name="Rosa C.A."/>
            <person name="Scheuner C."/>
            <person name="Sibirny A.A."/>
            <person name="Slot J.C."/>
            <person name="Stielow J.B."/>
            <person name="Sun H."/>
            <person name="Kurtzman C.P."/>
            <person name="Blackwell M."/>
            <person name="Grigoriev I.V."/>
            <person name="Jeffries T.W."/>
        </authorList>
    </citation>
    <scope>NUCLEOTIDE SEQUENCE [LARGE SCALE GENOMIC DNA]</scope>
    <source>
        <strain evidence="6 7">NRRL Y-2026</strain>
    </source>
</reference>
<gene>
    <name evidence="6" type="ORF">PICMEDRAFT_22185</name>
</gene>
<sequence length="56" mass="6360">MNGYPWYTRATDIAHRLTVLGLVGFTVYMSAGVGYTLYQNGKMAEERLAKQKEVME</sequence>
<accession>A0A1E3NU96</accession>
<dbReference type="EMBL" id="KV454001">
    <property type="protein sequence ID" value="ODQ49143.1"/>
    <property type="molecule type" value="Genomic_DNA"/>
</dbReference>
<name>A0A1E3NU96_9ASCO</name>
<evidence type="ECO:0000313" key="6">
    <source>
        <dbReference type="EMBL" id="ODQ49143.1"/>
    </source>
</evidence>
<dbReference type="OrthoDB" id="4083952at2759"/>
<organism evidence="6 7">
    <name type="scientific">Pichia membranifaciens NRRL Y-2026</name>
    <dbReference type="NCBI Taxonomy" id="763406"/>
    <lineage>
        <taxon>Eukaryota</taxon>
        <taxon>Fungi</taxon>
        <taxon>Dikarya</taxon>
        <taxon>Ascomycota</taxon>
        <taxon>Saccharomycotina</taxon>
        <taxon>Pichiomycetes</taxon>
        <taxon>Pichiales</taxon>
        <taxon>Pichiaceae</taxon>
        <taxon>Pichia</taxon>
    </lineage>
</organism>
<keyword evidence="7" id="KW-1185">Reference proteome</keyword>
<comment type="subcellular location">
    <subcellularLocation>
        <location evidence="1">Membrane</location>
        <topology evidence="1">Single-pass membrane protein</topology>
    </subcellularLocation>
</comment>